<evidence type="ECO:0000259" key="6">
    <source>
        <dbReference type="PROSITE" id="PS51265"/>
    </source>
</evidence>
<dbReference type="InterPro" id="IPR051590">
    <property type="entry name" value="Replication_Regulatory_Kinase"/>
</dbReference>
<dbReference type="Gene3D" id="6.10.250.3410">
    <property type="entry name" value="DBF zinc finger"/>
    <property type="match status" value="1"/>
</dbReference>
<evidence type="ECO:0000256" key="5">
    <source>
        <dbReference type="SAM" id="MobiDB-lite"/>
    </source>
</evidence>
<dbReference type="SUPFAM" id="SSF52113">
    <property type="entry name" value="BRCT domain"/>
    <property type="match status" value="1"/>
</dbReference>
<evidence type="ECO:0000313" key="7">
    <source>
        <dbReference type="EMBL" id="PWI68936.1"/>
    </source>
</evidence>
<dbReference type="GO" id="GO:0010571">
    <property type="term" value="P:positive regulation of nuclear cell cycle DNA replication"/>
    <property type="evidence" value="ECO:0007669"/>
    <property type="project" value="TreeGrafter"/>
</dbReference>
<dbReference type="Gene3D" id="3.40.50.10190">
    <property type="entry name" value="BRCT domain"/>
    <property type="match status" value="2"/>
</dbReference>
<dbReference type="GO" id="GO:1901987">
    <property type="term" value="P:regulation of cell cycle phase transition"/>
    <property type="evidence" value="ECO:0007669"/>
    <property type="project" value="TreeGrafter"/>
</dbReference>
<dbReference type="SMART" id="SM00586">
    <property type="entry name" value="ZnF_DBF"/>
    <property type="match status" value="1"/>
</dbReference>
<dbReference type="AlphaFoldDB" id="A0A2U3E371"/>
<dbReference type="EMBL" id="LCWV01000013">
    <property type="protein sequence ID" value="PWI68936.1"/>
    <property type="molecule type" value="Genomic_DNA"/>
</dbReference>
<feature type="region of interest" description="Disordered" evidence="5">
    <location>
        <begin position="39"/>
        <end position="61"/>
    </location>
</feature>
<name>A0A2U3E371_PURLI</name>
<dbReference type="GO" id="GO:0008270">
    <property type="term" value="F:zinc ion binding"/>
    <property type="evidence" value="ECO:0007669"/>
    <property type="project" value="UniProtKB-KW"/>
</dbReference>
<sequence>MREAGALKGASASSSKTDDASFLHTLLCPSTRPLLVGYPGLQCSAEDDNDDQKPDEDPSHPLVQVVALPSTTARVPSRRVEFSASRAGGLVTVCVPSLQPSTPTTTTTTTQQPRDSVHAWTREAAGRRTGPPSEDPFFSCRLSAPEHAPLVAMSSRRAPLTSNPNVANSPLRAPSTLNGYPKQKRSYATVQREEAYGQPPPVKKQALENGSRAVRSPSKTAATATASRTHVLVQRGGAARSTTSRDRVSRAAPAAQSTRTGQEADTQVWRSHYKAKFPKMVFYFESIPDDVRAKLVKRVTYFGARHEPFFSIDVTHVITTRQIPSERSQPAGEGAAEPAVSDHQQSQQRQQQDEPEEQPQTINPSLLDRNTAARRKLLFDFRHASVSSQQLDDPAKRNRARNNDVLHKARDMGKKIWPLEKFQNMLSVLLEAEHQGGQPSRNSTVRNHYGVSKSSHEPNLLQLLHNERINGPSDRDPTAVNRELVYFKGPFIHVWDMDEKQKPIMVREYPKVASKQDGEWPQFRSVGNGRCPFVEEIEVPDKEQRRNREREKARAAAAAAAAAAKKEEAAHIPILKPPEVPVVKPVTGKRTLAEMEDGHNRGLRAATPTDMHNPTKIAAPKLMDSRPQNAFISRAEGGRLFAGEPVASGMQPSNITSAIRSQMISSTSGINGVKAGTSKEVHGLQRKVLQKAAPASQDPSSRRLAEVSMEVASSRSTNMGRQTSRTVQTPDEDSQRTDGKDKRAQSQTLKSKKDLKPGYCENCQDKFRDFDEHILSRKHRKFAENDENWTELDQLLAQLKRMPKYPGADSDDESCHTPDLNYDPDMPSMATSTTLSDPAASKAPPRRFDTTHFAGTTAASYTAASPMEATLLVPILSLTFTTVPLCQGYELHANPGAAAWFGISWNVTS</sequence>
<dbReference type="GO" id="GO:0043539">
    <property type="term" value="F:protein serine/threonine kinase activator activity"/>
    <property type="evidence" value="ECO:0007669"/>
    <property type="project" value="TreeGrafter"/>
</dbReference>
<dbReference type="PANTHER" id="PTHR15375">
    <property type="entry name" value="ACTIVATOR OF S-PHASE KINASE-RELATED"/>
    <property type="match status" value="1"/>
</dbReference>
<proteinExistence type="predicted"/>
<dbReference type="InterPro" id="IPR006572">
    <property type="entry name" value="Znf_DBF"/>
</dbReference>
<dbReference type="InterPro" id="IPR036420">
    <property type="entry name" value="BRCT_dom_sf"/>
</dbReference>
<dbReference type="Pfam" id="PF07535">
    <property type="entry name" value="zf-DBF"/>
    <property type="match status" value="1"/>
</dbReference>
<dbReference type="InterPro" id="IPR055116">
    <property type="entry name" value="DBF4_BRCT"/>
</dbReference>
<dbReference type="InterPro" id="IPR013939">
    <property type="entry name" value="Regulatory_Dfp1/Him1"/>
</dbReference>
<feature type="region of interest" description="Disordered" evidence="5">
    <location>
        <begin position="156"/>
        <end position="267"/>
    </location>
</feature>
<dbReference type="Pfam" id="PF08630">
    <property type="entry name" value="Dfp1_Him1_M"/>
    <property type="match status" value="1"/>
</dbReference>
<feature type="compositionally biased region" description="Polar residues" evidence="5">
    <location>
        <begin position="711"/>
        <end position="729"/>
    </location>
</feature>
<evidence type="ECO:0000313" key="8">
    <source>
        <dbReference type="Proteomes" id="UP000245956"/>
    </source>
</evidence>
<feature type="region of interest" description="Disordered" evidence="5">
    <location>
        <begin position="687"/>
        <end position="757"/>
    </location>
</feature>
<organism evidence="7 8">
    <name type="scientific">Purpureocillium lilacinum</name>
    <name type="common">Paecilomyces lilacinus</name>
    <dbReference type="NCBI Taxonomy" id="33203"/>
    <lineage>
        <taxon>Eukaryota</taxon>
        <taxon>Fungi</taxon>
        <taxon>Dikarya</taxon>
        <taxon>Ascomycota</taxon>
        <taxon>Pezizomycotina</taxon>
        <taxon>Sordariomycetes</taxon>
        <taxon>Hypocreomycetidae</taxon>
        <taxon>Hypocreales</taxon>
        <taxon>Ophiocordycipitaceae</taxon>
        <taxon>Purpureocillium</taxon>
    </lineage>
</organism>
<dbReference type="PROSITE" id="PS51265">
    <property type="entry name" value="ZF_DBF4"/>
    <property type="match status" value="1"/>
</dbReference>
<evidence type="ECO:0000256" key="4">
    <source>
        <dbReference type="PROSITE-ProRule" id="PRU00600"/>
    </source>
</evidence>
<dbReference type="PANTHER" id="PTHR15375:SF26">
    <property type="entry name" value="PROTEIN CHIFFON"/>
    <property type="match status" value="1"/>
</dbReference>
<keyword evidence="3" id="KW-0862">Zinc</keyword>
<dbReference type="FunFam" id="6.10.250.3410:FF:000001">
    <property type="entry name" value="Protein DBF4 homolog A"/>
    <property type="match status" value="1"/>
</dbReference>
<feature type="region of interest" description="Disordered" evidence="5">
    <location>
        <begin position="804"/>
        <end position="849"/>
    </location>
</feature>
<feature type="region of interest" description="Disordered" evidence="5">
    <location>
        <begin position="323"/>
        <end position="369"/>
    </location>
</feature>
<dbReference type="Pfam" id="PF22437">
    <property type="entry name" value="DBF4_BRCT"/>
    <property type="match status" value="1"/>
</dbReference>
<feature type="compositionally biased region" description="Basic and acidic residues" evidence="5">
    <location>
        <begin position="733"/>
        <end position="744"/>
    </location>
</feature>
<evidence type="ECO:0000256" key="3">
    <source>
        <dbReference type="ARBA" id="ARBA00022833"/>
    </source>
</evidence>
<keyword evidence="2 4" id="KW-0863">Zinc-finger</keyword>
<dbReference type="Proteomes" id="UP000245956">
    <property type="component" value="Unassembled WGS sequence"/>
</dbReference>
<accession>A0A2U3E371</accession>
<dbReference type="GO" id="GO:0003676">
    <property type="term" value="F:nucleic acid binding"/>
    <property type="evidence" value="ECO:0007669"/>
    <property type="project" value="InterPro"/>
</dbReference>
<feature type="compositionally biased region" description="Polar residues" evidence="5">
    <location>
        <begin position="255"/>
        <end position="267"/>
    </location>
</feature>
<feature type="region of interest" description="Disordered" evidence="5">
    <location>
        <begin position="434"/>
        <end position="453"/>
    </location>
</feature>
<reference evidence="7 8" key="1">
    <citation type="journal article" date="2016" name="Front. Microbiol.">
        <title>Genome and transcriptome sequences reveal the specific parasitism of the nematophagous Purpureocillium lilacinum 36-1.</title>
        <authorList>
            <person name="Xie J."/>
            <person name="Li S."/>
            <person name="Mo C."/>
            <person name="Xiao X."/>
            <person name="Peng D."/>
            <person name="Wang G."/>
            <person name="Xiao Y."/>
        </authorList>
    </citation>
    <scope>NUCLEOTIDE SEQUENCE [LARGE SCALE GENOMIC DNA]</scope>
    <source>
        <strain evidence="7 8">36-1</strain>
    </source>
</reference>
<dbReference type="InterPro" id="IPR038545">
    <property type="entry name" value="Znf_DBF_sf"/>
</dbReference>
<keyword evidence="1" id="KW-0479">Metal-binding</keyword>
<comment type="caution">
    <text evidence="7">The sequence shown here is derived from an EMBL/GenBank/DDBJ whole genome shotgun (WGS) entry which is preliminary data.</text>
</comment>
<feature type="compositionally biased region" description="Low complexity" evidence="5">
    <location>
        <begin position="99"/>
        <end position="113"/>
    </location>
</feature>
<dbReference type="GO" id="GO:0031431">
    <property type="term" value="C:Dbf4-dependent protein kinase complex"/>
    <property type="evidence" value="ECO:0007669"/>
    <property type="project" value="TreeGrafter"/>
</dbReference>
<feature type="compositionally biased region" description="Polar residues" evidence="5">
    <location>
        <begin position="437"/>
        <end position="446"/>
    </location>
</feature>
<gene>
    <name evidence="7" type="ORF">PCL_01321</name>
</gene>
<evidence type="ECO:0000256" key="1">
    <source>
        <dbReference type="ARBA" id="ARBA00022723"/>
    </source>
</evidence>
<evidence type="ECO:0000256" key="2">
    <source>
        <dbReference type="ARBA" id="ARBA00022771"/>
    </source>
</evidence>
<feature type="region of interest" description="Disordered" evidence="5">
    <location>
        <begin position="98"/>
        <end position="117"/>
    </location>
</feature>
<protein>
    <recommendedName>
        <fullName evidence="6">DBF4-type domain-containing protein</fullName>
    </recommendedName>
</protein>
<dbReference type="CDD" id="cd00027">
    <property type="entry name" value="BRCT"/>
    <property type="match status" value="1"/>
</dbReference>
<feature type="domain" description="DBF4-type" evidence="6">
    <location>
        <begin position="753"/>
        <end position="802"/>
    </location>
</feature>